<dbReference type="RefSeq" id="WP_343847414.1">
    <property type="nucleotide sequence ID" value="NZ_BAAAEI010000031.1"/>
</dbReference>
<evidence type="ECO:0000313" key="1">
    <source>
        <dbReference type="EMBL" id="GAA0373796.1"/>
    </source>
</evidence>
<accession>A0ABN0XVZ1</accession>
<gene>
    <name evidence="1" type="ORF">GCM10009092_42480</name>
</gene>
<evidence type="ECO:0000313" key="2">
    <source>
        <dbReference type="Proteomes" id="UP001501757"/>
    </source>
</evidence>
<comment type="caution">
    <text evidence="1">The sequence shown here is derived from an EMBL/GenBank/DDBJ whole genome shotgun (WGS) entry which is preliminary data.</text>
</comment>
<name>A0ABN0XVZ1_9ALTE</name>
<sequence>MSLEQKLNMFCGQFHALGDLPDTTDPAKEPYYPAAGTQITLNKVQRFGRWVIQMESSDPSINSALSTASFFLIGERLVSTPIEIQPGLSMTEVVEWNATADKMNHYLLWSDGELGNWKCTP</sequence>
<organism evidence="1 2">
    <name type="scientific">Bowmanella denitrificans</name>
    <dbReference type="NCBI Taxonomy" id="366582"/>
    <lineage>
        <taxon>Bacteria</taxon>
        <taxon>Pseudomonadati</taxon>
        <taxon>Pseudomonadota</taxon>
        <taxon>Gammaproteobacteria</taxon>
        <taxon>Alteromonadales</taxon>
        <taxon>Alteromonadaceae</taxon>
        <taxon>Bowmanella</taxon>
    </lineage>
</organism>
<keyword evidence="2" id="KW-1185">Reference proteome</keyword>
<dbReference type="EMBL" id="BAAAEI010000031">
    <property type="protein sequence ID" value="GAA0373796.1"/>
    <property type="molecule type" value="Genomic_DNA"/>
</dbReference>
<reference evidence="1 2" key="1">
    <citation type="journal article" date="2019" name="Int. J. Syst. Evol. Microbiol.">
        <title>The Global Catalogue of Microorganisms (GCM) 10K type strain sequencing project: providing services to taxonomists for standard genome sequencing and annotation.</title>
        <authorList>
            <consortium name="The Broad Institute Genomics Platform"/>
            <consortium name="The Broad Institute Genome Sequencing Center for Infectious Disease"/>
            <person name="Wu L."/>
            <person name="Ma J."/>
        </authorList>
    </citation>
    <scope>NUCLEOTIDE SEQUENCE [LARGE SCALE GENOMIC DNA]</scope>
    <source>
        <strain evidence="1 2">JCM 13378</strain>
    </source>
</reference>
<dbReference type="Proteomes" id="UP001501757">
    <property type="component" value="Unassembled WGS sequence"/>
</dbReference>
<proteinExistence type="predicted"/>
<protein>
    <submittedName>
        <fullName evidence="1">Uncharacterized protein</fullName>
    </submittedName>
</protein>